<dbReference type="STRING" id="561176.SAMN04488561_0170"/>
<dbReference type="Pfam" id="PF13407">
    <property type="entry name" value="Peripla_BP_4"/>
    <property type="match status" value="1"/>
</dbReference>
<gene>
    <name evidence="6" type="ORF">SAMN04488561_0170</name>
</gene>
<feature type="chain" id="PRO_5010205435" evidence="4">
    <location>
        <begin position="28"/>
        <end position="364"/>
    </location>
</feature>
<feature type="signal peptide" evidence="4">
    <location>
        <begin position="1"/>
        <end position="27"/>
    </location>
</feature>
<comment type="subcellular location">
    <subcellularLocation>
        <location evidence="1">Cell envelope</location>
    </subcellularLocation>
</comment>
<dbReference type="OrthoDB" id="4827464at2"/>
<evidence type="ECO:0000256" key="1">
    <source>
        <dbReference type="ARBA" id="ARBA00004196"/>
    </source>
</evidence>
<keyword evidence="3 4" id="KW-0732">Signal</keyword>
<evidence type="ECO:0000313" key="7">
    <source>
        <dbReference type="Proteomes" id="UP000181980"/>
    </source>
</evidence>
<evidence type="ECO:0000256" key="4">
    <source>
        <dbReference type="SAM" id="SignalP"/>
    </source>
</evidence>
<dbReference type="Gene3D" id="3.40.50.2300">
    <property type="match status" value="2"/>
</dbReference>
<dbReference type="PANTHER" id="PTHR46847:SF3">
    <property type="entry name" value="GALACTOFURANOSE-BINDING PROTEIN YTFQ"/>
    <property type="match status" value="1"/>
</dbReference>
<dbReference type="AlphaFoldDB" id="A0A1H5CDQ6"/>
<organism evidence="6 7">
    <name type="scientific">Jiangella alba</name>
    <dbReference type="NCBI Taxonomy" id="561176"/>
    <lineage>
        <taxon>Bacteria</taxon>
        <taxon>Bacillati</taxon>
        <taxon>Actinomycetota</taxon>
        <taxon>Actinomycetes</taxon>
        <taxon>Jiangellales</taxon>
        <taxon>Jiangellaceae</taxon>
        <taxon>Jiangella</taxon>
    </lineage>
</organism>
<evidence type="ECO:0000259" key="5">
    <source>
        <dbReference type="Pfam" id="PF13407"/>
    </source>
</evidence>
<dbReference type="EMBL" id="FNUC01000001">
    <property type="protein sequence ID" value="SED64727.1"/>
    <property type="molecule type" value="Genomic_DNA"/>
</dbReference>
<accession>A0A1H5CDQ6</accession>
<name>A0A1H5CDQ6_9ACTN</name>
<evidence type="ECO:0000256" key="3">
    <source>
        <dbReference type="ARBA" id="ARBA00022729"/>
    </source>
</evidence>
<dbReference type="InterPro" id="IPR025997">
    <property type="entry name" value="SBP_2_dom"/>
</dbReference>
<dbReference type="GO" id="GO:0030246">
    <property type="term" value="F:carbohydrate binding"/>
    <property type="evidence" value="ECO:0007669"/>
    <property type="project" value="UniProtKB-ARBA"/>
</dbReference>
<proteinExistence type="inferred from homology"/>
<dbReference type="Proteomes" id="UP000181980">
    <property type="component" value="Unassembled WGS sequence"/>
</dbReference>
<dbReference type="PROSITE" id="PS51257">
    <property type="entry name" value="PROKAR_LIPOPROTEIN"/>
    <property type="match status" value="1"/>
</dbReference>
<evidence type="ECO:0000313" key="6">
    <source>
        <dbReference type="EMBL" id="SED64727.1"/>
    </source>
</evidence>
<dbReference type="SUPFAM" id="SSF53822">
    <property type="entry name" value="Periplasmic binding protein-like I"/>
    <property type="match status" value="1"/>
</dbReference>
<dbReference type="InterPro" id="IPR028082">
    <property type="entry name" value="Peripla_BP_I"/>
</dbReference>
<dbReference type="GO" id="GO:0030313">
    <property type="term" value="C:cell envelope"/>
    <property type="evidence" value="ECO:0007669"/>
    <property type="project" value="UniProtKB-SubCell"/>
</dbReference>
<dbReference type="RefSeq" id="WP_069111192.1">
    <property type="nucleotide sequence ID" value="NZ_FNUC01000001.1"/>
</dbReference>
<evidence type="ECO:0000256" key="2">
    <source>
        <dbReference type="ARBA" id="ARBA00007639"/>
    </source>
</evidence>
<protein>
    <submittedName>
        <fullName evidence="6">Mannose-binding protein /fructose-binding protein /ribose-binding protein</fullName>
    </submittedName>
</protein>
<comment type="similarity">
    <text evidence="2">Belongs to the bacterial solute-binding protein 2 family.</text>
</comment>
<feature type="domain" description="Periplasmic binding protein" evidence="5">
    <location>
        <begin position="49"/>
        <end position="323"/>
    </location>
</feature>
<keyword evidence="7" id="KW-1185">Reference proteome</keyword>
<dbReference type="PANTHER" id="PTHR46847">
    <property type="entry name" value="D-ALLOSE-BINDING PERIPLASMIC PROTEIN-RELATED"/>
    <property type="match status" value="1"/>
</dbReference>
<sequence length="364" mass="37153">MTTSRPRRTRFAGVVAVTAATVLTAGACGGDDDGGGTTSGDGETVAVTLITKDSINPFFVAMQDGAKEVAEQENVDLTIAAGAEDGDEEGQIQAIENAIAAGEQGILIVPNGPGVNPAIERARDAGLFVIALDTPPDPTDIVDITFATDNFEAGELIGQWAAAQLGGQPATIALLDLFNDKIVSVDYNRDQGFLSGMGIELGDDKRNGDEAATGNYSGGTYEIVCNEPTGGAEDGGRTAMENCLTRNPDINVVYTINEPSAAGAHAALEAAGVAENVLIVSVDGGCDGVQAVQEGRIGATSQQYPLLMASEGVKAIADIARGGEPPTPSDGLDFFNTGVALVTDTPADGVESIDTTEGADKCWG</sequence>
<reference evidence="7" key="1">
    <citation type="submission" date="2016-10" db="EMBL/GenBank/DDBJ databases">
        <authorList>
            <person name="Varghese N."/>
            <person name="Submissions S."/>
        </authorList>
    </citation>
    <scope>NUCLEOTIDE SEQUENCE [LARGE SCALE GENOMIC DNA]</scope>
    <source>
        <strain evidence="7">DSM 45237</strain>
    </source>
</reference>